<accession>A0AAD7A1I5</accession>
<comment type="caution">
    <text evidence="1">The sequence shown here is derived from an EMBL/GenBank/DDBJ whole genome shotgun (WGS) entry which is preliminary data.</text>
</comment>
<organism evidence="1 2">
    <name type="scientific">Mycena albidolilacea</name>
    <dbReference type="NCBI Taxonomy" id="1033008"/>
    <lineage>
        <taxon>Eukaryota</taxon>
        <taxon>Fungi</taxon>
        <taxon>Dikarya</taxon>
        <taxon>Basidiomycota</taxon>
        <taxon>Agaricomycotina</taxon>
        <taxon>Agaricomycetes</taxon>
        <taxon>Agaricomycetidae</taxon>
        <taxon>Agaricales</taxon>
        <taxon>Marasmiineae</taxon>
        <taxon>Mycenaceae</taxon>
        <taxon>Mycena</taxon>
    </lineage>
</organism>
<protein>
    <submittedName>
        <fullName evidence="1">Uncharacterized protein</fullName>
    </submittedName>
</protein>
<dbReference type="AlphaFoldDB" id="A0AAD7A1I5"/>
<sequence>DASTLPAAQGAYGGKTEQLDETRGKKKCWTVMKLITLGLQLIKWDGRTAHPLVDRAGRIFAILARQPDDDDSYTVSVSEAYAYIKACGATTYFPPEMRCHRRGLFAAINVGLSLGKGATVPSWLDNKKHTPLVSQLLGNSHITRMANFASSVFATWVPRLHRHYVDNNASLRTRFPDLRQPFPQSVFASTAFNFG</sequence>
<feature type="non-terminal residue" evidence="1">
    <location>
        <position position="1"/>
    </location>
</feature>
<gene>
    <name evidence="1" type="ORF">DFH08DRAFT_645570</name>
</gene>
<name>A0AAD7A1I5_9AGAR</name>
<proteinExistence type="predicted"/>
<evidence type="ECO:0000313" key="2">
    <source>
        <dbReference type="Proteomes" id="UP001218218"/>
    </source>
</evidence>
<dbReference type="EMBL" id="JARIHO010000018">
    <property type="protein sequence ID" value="KAJ7347683.1"/>
    <property type="molecule type" value="Genomic_DNA"/>
</dbReference>
<keyword evidence="2" id="KW-1185">Reference proteome</keyword>
<dbReference type="Proteomes" id="UP001218218">
    <property type="component" value="Unassembled WGS sequence"/>
</dbReference>
<feature type="non-terminal residue" evidence="1">
    <location>
        <position position="195"/>
    </location>
</feature>
<reference evidence="1" key="1">
    <citation type="submission" date="2023-03" db="EMBL/GenBank/DDBJ databases">
        <title>Massive genome expansion in bonnet fungi (Mycena s.s.) driven by repeated elements and novel gene families across ecological guilds.</title>
        <authorList>
            <consortium name="Lawrence Berkeley National Laboratory"/>
            <person name="Harder C.B."/>
            <person name="Miyauchi S."/>
            <person name="Viragh M."/>
            <person name="Kuo A."/>
            <person name="Thoen E."/>
            <person name="Andreopoulos B."/>
            <person name="Lu D."/>
            <person name="Skrede I."/>
            <person name="Drula E."/>
            <person name="Henrissat B."/>
            <person name="Morin E."/>
            <person name="Kohler A."/>
            <person name="Barry K."/>
            <person name="LaButti K."/>
            <person name="Morin E."/>
            <person name="Salamov A."/>
            <person name="Lipzen A."/>
            <person name="Mereny Z."/>
            <person name="Hegedus B."/>
            <person name="Baldrian P."/>
            <person name="Stursova M."/>
            <person name="Weitz H."/>
            <person name="Taylor A."/>
            <person name="Grigoriev I.V."/>
            <person name="Nagy L.G."/>
            <person name="Martin F."/>
            <person name="Kauserud H."/>
        </authorList>
    </citation>
    <scope>NUCLEOTIDE SEQUENCE</scope>
    <source>
        <strain evidence="1">CBHHK002</strain>
    </source>
</reference>
<evidence type="ECO:0000313" key="1">
    <source>
        <dbReference type="EMBL" id="KAJ7347683.1"/>
    </source>
</evidence>